<sequence length="108" mass="11731">MNLAVIAWNVGDLIVIGAIITWALYSVTVKKYMHHLPSYAAILVMTGVSLSFLLPFIIIEWSIIGIPQMGNSNYLGGLLYLGIFPSLVALIFYNQAIAILGASQASIF</sequence>
<feature type="transmembrane region" description="Helical" evidence="2">
    <location>
        <begin position="6"/>
        <end position="27"/>
    </location>
</feature>
<keyword evidence="2" id="KW-0472">Membrane</keyword>
<proteinExistence type="inferred from homology"/>
<keyword evidence="2" id="KW-1133">Transmembrane helix</keyword>
<name>A0ABY4H4W9_9BACI</name>
<dbReference type="Proteomes" id="UP000831880">
    <property type="component" value="Chromosome"/>
</dbReference>
<evidence type="ECO:0000259" key="3">
    <source>
        <dbReference type="Pfam" id="PF00892"/>
    </source>
</evidence>
<gene>
    <name evidence="4" type="ORF">MUO14_11670</name>
</gene>
<dbReference type="EMBL" id="CP095074">
    <property type="protein sequence ID" value="UOQ95516.1"/>
    <property type="molecule type" value="Genomic_DNA"/>
</dbReference>
<evidence type="ECO:0000256" key="1">
    <source>
        <dbReference type="ARBA" id="ARBA00007362"/>
    </source>
</evidence>
<dbReference type="InterPro" id="IPR000620">
    <property type="entry name" value="EamA_dom"/>
</dbReference>
<evidence type="ECO:0000313" key="5">
    <source>
        <dbReference type="Proteomes" id="UP000831880"/>
    </source>
</evidence>
<evidence type="ECO:0000313" key="4">
    <source>
        <dbReference type="EMBL" id="UOQ95516.1"/>
    </source>
</evidence>
<feature type="transmembrane region" description="Helical" evidence="2">
    <location>
        <begin position="39"/>
        <end position="59"/>
    </location>
</feature>
<organism evidence="4 5">
    <name type="scientific">Halobacillus shinanisalinarum</name>
    <dbReference type="NCBI Taxonomy" id="2932258"/>
    <lineage>
        <taxon>Bacteria</taxon>
        <taxon>Bacillati</taxon>
        <taxon>Bacillota</taxon>
        <taxon>Bacilli</taxon>
        <taxon>Bacillales</taxon>
        <taxon>Bacillaceae</taxon>
        <taxon>Halobacillus</taxon>
    </lineage>
</organism>
<feature type="transmembrane region" description="Helical" evidence="2">
    <location>
        <begin position="79"/>
        <end position="102"/>
    </location>
</feature>
<reference evidence="4 5" key="1">
    <citation type="submission" date="2022-04" db="EMBL/GenBank/DDBJ databases">
        <title>Halobacillus sp. isolated from saltern.</title>
        <authorList>
            <person name="Won M."/>
            <person name="Lee C.-M."/>
            <person name="Woen H.-Y."/>
            <person name="Kwon S.-W."/>
        </authorList>
    </citation>
    <scope>NUCLEOTIDE SEQUENCE [LARGE SCALE GENOMIC DNA]</scope>
    <source>
        <strain evidence="4 5">SSTM10-2</strain>
    </source>
</reference>
<evidence type="ECO:0000256" key="2">
    <source>
        <dbReference type="SAM" id="Phobius"/>
    </source>
</evidence>
<keyword evidence="5" id="KW-1185">Reference proteome</keyword>
<keyword evidence="2" id="KW-0812">Transmembrane</keyword>
<accession>A0ABY4H4W9</accession>
<dbReference type="RefSeq" id="WP_244755369.1">
    <property type="nucleotide sequence ID" value="NZ_CP095074.1"/>
</dbReference>
<dbReference type="Pfam" id="PF00892">
    <property type="entry name" value="EamA"/>
    <property type="match status" value="1"/>
</dbReference>
<feature type="domain" description="EamA" evidence="3">
    <location>
        <begin position="10"/>
        <end position="108"/>
    </location>
</feature>
<comment type="similarity">
    <text evidence="1">Belongs to the EamA transporter family.</text>
</comment>
<protein>
    <submittedName>
        <fullName evidence="4">DMT family transporter</fullName>
    </submittedName>
</protein>